<organism evidence="6 7">
    <name type="scientific">Rubritalea tangerina</name>
    <dbReference type="NCBI Taxonomy" id="430798"/>
    <lineage>
        <taxon>Bacteria</taxon>
        <taxon>Pseudomonadati</taxon>
        <taxon>Verrucomicrobiota</taxon>
        <taxon>Verrucomicrobiia</taxon>
        <taxon>Verrucomicrobiales</taxon>
        <taxon>Rubritaleaceae</taxon>
        <taxon>Rubritalea</taxon>
    </lineage>
</organism>
<keyword evidence="7" id="KW-1185">Reference proteome</keyword>
<dbReference type="PANTHER" id="PTHR30346:SF28">
    <property type="entry name" value="HTH-TYPE TRANSCRIPTIONAL REGULATOR CYNR"/>
    <property type="match status" value="1"/>
</dbReference>
<dbReference type="Gene3D" id="3.40.190.290">
    <property type="match status" value="1"/>
</dbReference>
<dbReference type="PANTHER" id="PTHR30346">
    <property type="entry name" value="TRANSCRIPTIONAL DUAL REGULATOR HCAR-RELATED"/>
    <property type="match status" value="1"/>
</dbReference>
<feature type="domain" description="HTH lysR-type" evidence="5">
    <location>
        <begin position="1"/>
        <end position="58"/>
    </location>
</feature>
<dbReference type="InterPro" id="IPR000847">
    <property type="entry name" value="LysR_HTH_N"/>
</dbReference>
<dbReference type="Gene3D" id="1.10.10.10">
    <property type="entry name" value="Winged helix-like DNA-binding domain superfamily/Winged helix DNA-binding domain"/>
    <property type="match status" value="1"/>
</dbReference>
<keyword evidence="4" id="KW-0804">Transcription</keyword>
<evidence type="ECO:0000256" key="2">
    <source>
        <dbReference type="ARBA" id="ARBA00023015"/>
    </source>
</evidence>
<dbReference type="PROSITE" id="PS50931">
    <property type="entry name" value="HTH_LYSR"/>
    <property type="match status" value="1"/>
</dbReference>
<comment type="caution">
    <text evidence="6">The sequence shown here is derived from an EMBL/GenBank/DDBJ whole genome shotgun (WGS) entry which is preliminary data.</text>
</comment>
<dbReference type="EMBL" id="JBHUJB010000035">
    <property type="protein sequence ID" value="MFD2159037.1"/>
    <property type="molecule type" value="Genomic_DNA"/>
</dbReference>
<evidence type="ECO:0000256" key="3">
    <source>
        <dbReference type="ARBA" id="ARBA00023125"/>
    </source>
</evidence>
<evidence type="ECO:0000313" key="6">
    <source>
        <dbReference type="EMBL" id="MFD2159037.1"/>
    </source>
</evidence>
<evidence type="ECO:0000256" key="1">
    <source>
        <dbReference type="ARBA" id="ARBA00009437"/>
    </source>
</evidence>
<evidence type="ECO:0000259" key="5">
    <source>
        <dbReference type="PROSITE" id="PS50931"/>
    </source>
</evidence>
<accession>A0ABW4ZBQ3</accession>
<protein>
    <submittedName>
        <fullName evidence="6">LysR family transcriptional regulator</fullName>
    </submittedName>
</protein>
<keyword evidence="2" id="KW-0805">Transcription regulation</keyword>
<evidence type="ECO:0000313" key="7">
    <source>
        <dbReference type="Proteomes" id="UP001597389"/>
    </source>
</evidence>
<dbReference type="SUPFAM" id="SSF53850">
    <property type="entry name" value="Periplasmic binding protein-like II"/>
    <property type="match status" value="1"/>
</dbReference>
<dbReference type="Pfam" id="PF03466">
    <property type="entry name" value="LysR_substrate"/>
    <property type="match status" value="1"/>
</dbReference>
<dbReference type="SUPFAM" id="SSF46785">
    <property type="entry name" value="Winged helix' DNA-binding domain"/>
    <property type="match status" value="1"/>
</dbReference>
<proteinExistence type="inferred from homology"/>
<keyword evidence="3" id="KW-0238">DNA-binding</keyword>
<comment type="similarity">
    <text evidence="1">Belongs to the LysR transcriptional regulatory family.</text>
</comment>
<dbReference type="Proteomes" id="UP001597389">
    <property type="component" value="Unassembled WGS sequence"/>
</dbReference>
<dbReference type="InterPro" id="IPR005119">
    <property type="entry name" value="LysR_subst-bd"/>
</dbReference>
<dbReference type="PRINTS" id="PR00039">
    <property type="entry name" value="HTHLYSR"/>
</dbReference>
<reference evidence="7" key="1">
    <citation type="journal article" date="2019" name="Int. J. Syst. Evol. Microbiol.">
        <title>The Global Catalogue of Microorganisms (GCM) 10K type strain sequencing project: providing services to taxonomists for standard genome sequencing and annotation.</title>
        <authorList>
            <consortium name="The Broad Institute Genomics Platform"/>
            <consortium name="The Broad Institute Genome Sequencing Center for Infectious Disease"/>
            <person name="Wu L."/>
            <person name="Ma J."/>
        </authorList>
    </citation>
    <scope>NUCLEOTIDE SEQUENCE [LARGE SCALE GENOMIC DNA]</scope>
    <source>
        <strain evidence="7">CCUG 57942</strain>
    </source>
</reference>
<dbReference type="CDD" id="cd05466">
    <property type="entry name" value="PBP2_LTTR_substrate"/>
    <property type="match status" value="1"/>
</dbReference>
<sequence length="290" mass="32142">MQIRQLRYFLKVAELGSITAAAKALRMTQPALSRQIRAFEDDCGWHLINRGAKSIQLTREGQIVEREGIHLIEEVERRLATMQREIDGGIIRIGYAPSLGGKLLKKAMSCFVQRHPSVKVDLLDSTSEEMKEKILNGKIDLMVGAYAPEKGIDWEVLLEKKLFLATPQQHPLANAPVATPELLDGQRILLLSRHDYPEYYRGVLSYFKQNQINAKVAGEFDGIESLRVALEAGIGIALVAEGANVGSEVTLLPLHPSPSPVRVAVAWHNDRSLDTITASFVEELTQAAQT</sequence>
<dbReference type="InterPro" id="IPR036390">
    <property type="entry name" value="WH_DNA-bd_sf"/>
</dbReference>
<name>A0ABW4ZBQ3_9BACT</name>
<dbReference type="InterPro" id="IPR036388">
    <property type="entry name" value="WH-like_DNA-bd_sf"/>
</dbReference>
<evidence type="ECO:0000256" key="4">
    <source>
        <dbReference type="ARBA" id="ARBA00023163"/>
    </source>
</evidence>
<dbReference type="Pfam" id="PF00126">
    <property type="entry name" value="HTH_1"/>
    <property type="match status" value="1"/>
</dbReference>
<gene>
    <name evidence="6" type="ORF">ACFSW8_09015</name>
</gene>
<dbReference type="RefSeq" id="WP_377087394.1">
    <property type="nucleotide sequence ID" value="NZ_JBHSJL010000014.1"/>
</dbReference>